<reference evidence="3" key="1">
    <citation type="submission" date="2021-01" db="EMBL/GenBank/DDBJ databases">
        <authorList>
            <person name="Corre E."/>
            <person name="Pelletier E."/>
            <person name="Niang G."/>
            <person name="Scheremetjew M."/>
            <person name="Finn R."/>
            <person name="Kale V."/>
            <person name="Holt S."/>
            <person name="Cochrane G."/>
            <person name="Meng A."/>
            <person name="Brown T."/>
            <person name="Cohen L."/>
        </authorList>
    </citation>
    <scope>NUCLEOTIDE SEQUENCE</scope>
    <source>
        <strain evidence="3">CCMP127</strain>
    </source>
</reference>
<evidence type="ECO:0000256" key="1">
    <source>
        <dbReference type="SAM" id="MobiDB-lite"/>
    </source>
</evidence>
<proteinExistence type="predicted"/>
<dbReference type="EMBL" id="HBIM01001001">
    <property type="protein sequence ID" value="CAE0402588.1"/>
    <property type="molecule type" value="Transcribed_RNA"/>
</dbReference>
<name>A0A6S8I5E6_9STRA</name>
<dbReference type="AlphaFoldDB" id="A0A6S8I5E6"/>
<gene>
    <name evidence="2" type="ORF">ACOF00016_LOCUS866</name>
    <name evidence="3" type="ORF">ACOF00016_LOCUS867</name>
</gene>
<organism evidence="3">
    <name type="scientific">Amphora coffeiformis</name>
    <dbReference type="NCBI Taxonomy" id="265554"/>
    <lineage>
        <taxon>Eukaryota</taxon>
        <taxon>Sar</taxon>
        <taxon>Stramenopiles</taxon>
        <taxon>Ochrophyta</taxon>
        <taxon>Bacillariophyta</taxon>
        <taxon>Bacillariophyceae</taxon>
        <taxon>Bacillariophycidae</taxon>
        <taxon>Thalassiophysales</taxon>
        <taxon>Catenulaceae</taxon>
        <taxon>Amphora</taxon>
    </lineage>
</organism>
<evidence type="ECO:0000313" key="2">
    <source>
        <dbReference type="EMBL" id="CAE0402588.1"/>
    </source>
</evidence>
<dbReference type="EMBL" id="HBIM01001002">
    <property type="protein sequence ID" value="CAE0402589.1"/>
    <property type="molecule type" value="Transcribed_RNA"/>
</dbReference>
<accession>A0A6S8I5E6</accession>
<sequence>MVFSWMWKSSSGGGDNSFSSTASDEASWLGPSDSLLASGPPTTTPLLLFYTDETPGTLLYFQQFQQHLESQLTYPDPQLPVLWTDTLQGWDLARQSLQQAQKILDDLQKHPDTAKPEQIAQAQKAVQQAQSTVDEYNHTLDMVGESLLTTTTAAASSVVVGQDDKPSIPLFLSTAFDDSAWITYTVLQNPQQWANYCCSSGKDNETPDPTRVARALHFLGDVAAQRRILAEGGGGGGPRGGNYGGYLDILETLDSSSARYEPVLERLVHAVALEFANGDLNYFDTQTPIDPLARFLHYEQAFLMGDLDPAFSSFSIWELRCAVNSPQQDWELAWGRECLQTYRPDWALTDDVQWRYCRLVRLDVDYKTPEWTSWPRSMDQALSGGGKCGPRAWFGRFMCQAFGIPIWGVRQPGHAAMSRWTKKGWMVCLGAGFDKSWWEDRCGDDFKLETMVRDRLPSPVAYLQQVMRLEWLAKHQKESNTTILKTCAYDPNAPWYALSLVQRRRLSKLDKLNESNGRETHSPCSTRIIPKLLHVQTTAPNTKGLVTCCSNGACIPADTTATSPSNKVLIMPSFSGGRQLFLGADAIVDYALEDRWLPPVQRKYRLTVKMATAHAKDAALLVTVIPKGRLVERKDKKSAEKLQEVGDCYRLPLPYTKGLWGETQSIDITLSKEHALISLQREWNEKFGVALKEIRLEPC</sequence>
<feature type="region of interest" description="Disordered" evidence="1">
    <location>
        <begin position="1"/>
        <end position="24"/>
    </location>
</feature>
<protein>
    <submittedName>
        <fullName evidence="3">Uncharacterized protein</fullName>
    </submittedName>
</protein>
<evidence type="ECO:0000313" key="3">
    <source>
        <dbReference type="EMBL" id="CAE0402589.1"/>
    </source>
</evidence>